<keyword evidence="4 6" id="KW-1133">Transmembrane helix</keyword>
<reference evidence="8 9" key="1">
    <citation type="submission" date="2023-05" db="EMBL/GenBank/DDBJ databases">
        <title>Pseudoalteromonas ardens sp. nov., Pseudoalteromonas obscura sp. nov., and Pseudoalteromonas umbrosa sp. nov., isolated from the coral Montipora capitata.</title>
        <authorList>
            <person name="Thomas E.M."/>
            <person name="Smith E.M."/>
            <person name="Papke E."/>
            <person name="Shlafstein M.D."/>
            <person name="Oline D.K."/>
            <person name="Videau P."/>
            <person name="Saw J.H."/>
            <person name="Strangman W.K."/>
            <person name="Ushijima B."/>
        </authorList>
    </citation>
    <scope>NUCLEOTIDE SEQUENCE [LARGE SCALE GENOMIC DNA]</scope>
    <source>
        <strain evidence="8 9">P94</strain>
    </source>
</reference>
<protein>
    <submittedName>
        <fullName evidence="8">Cytochrome c biogenesis protein CcdA</fullName>
    </submittedName>
</protein>
<dbReference type="Proteomes" id="UP001231915">
    <property type="component" value="Unassembled WGS sequence"/>
</dbReference>
<dbReference type="RefSeq" id="WP_247687583.1">
    <property type="nucleotide sequence ID" value="NZ_JASJUT010000012.1"/>
</dbReference>
<keyword evidence="9" id="KW-1185">Reference proteome</keyword>
<keyword evidence="5 6" id="KW-0472">Membrane</keyword>
<proteinExistence type="predicted"/>
<comment type="caution">
    <text evidence="8">The sequence shown here is derived from an EMBL/GenBank/DDBJ whole genome shotgun (WGS) entry which is preliminary data.</text>
</comment>
<evidence type="ECO:0000313" key="8">
    <source>
        <dbReference type="EMBL" id="MDK2597816.1"/>
    </source>
</evidence>
<feature type="domain" description="Cytochrome C biogenesis protein transmembrane" evidence="7">
    <location>
        <begin position="40"/>
        <end position="236"/>
    </location>
</feature>
<feature type="transmembrane region" description="Helical" evidence="6">
    <location>
        <begin position="79"/>
        <end position="103"/>
    </location>
</feature>
<evidence type="ECO:0000256" key="4">
    <source>
        <dbReference type="ARBA" id="ARBA00022989"/>
    </source>
</evidence>
<name>A0ABT7ERY6_9GAMM</name>
<feature type="transmembrane region" description="Helical" evidence="6">
    <location>
        <begin position="39"/>
        <end position="58"/>
    </location>
</feature>
<dbReference type="PANTHER" id="PTHR32234:SF0">
    <property type="entry name" value="THIOL:DISULFIDE INTERCHANGE PROTEIN DSBD"/>
    <property type="match status" value="1"/>
</dbReference>
<dbReference type="PANTHER" id="PTHR32234">
    <property type="entry name" value="THIOL:DISULFIDE INTERCHANGE PROTEIN DSBD"/>
    <property type="match status" value="1"/>
</dbReference>
<evidence type="ECO:0000256" key="2">
    <source>
        <dbReference type="ARBA" id="ARBA00022692"/>
    </source>
</evidence>
<evidence type="ECO:0000256" key="3">
    <source>
        <dbReference type="ARBA" id="ARBA00022748"/>
    </source>
</evidence>
<feature type="transmembrane region" description="Helical" evidence="6">
    <location>
        <begin position="109"/>
        <end position="127"/>
    </location>
</feature>
<evidence type="ECO:0000313" key="9">
    <source>
        <dbReference type="Proteomes" id="UP001231915"/>
    </source>
</evidence>
<organism evidence="8 9">
    <name type="scientific">Pseudoalteromonas obscura</name>
    <dbReference type="NCBI Taxonomy" id="3048491"/>
    <lineage>
        <taxon>Bacteria</taxon>
        <taxon>Pseudomonadati</taxon>
        <taxon>Pseudomonadota</taxon>
        <taxon>Gammaproteobacteria</taxon>
        <taxon>Alteromonadales</taxon>
        <taxon>Pseudoalteromonadaceae</taxon>
        <taxon>Pseudoalteromonas</taxon>
    </lineage>
</organism>
<keyword evidence="3" id="KW-0201">Cytochrome c-type biogenesis</keyword>
<evidence type="ECO:0000256" key="5">
    <source>
        <dbReference type="ARBA" id="ARBA00023136"/>
    </source>
</evidence>
<evidence type="ECO:0000256" key="1">
    <source>
        <dbReference type="ARBA" id="ARBA00004141"/>
    </source>
</evidence>
<dbReference type="Pfam" id="PF02683">
    <property type="entry name" value="DsbD_TM"/>
    <property type="match status" value="1"/>
</dbReference>
<feature type="transmembrane region" description="Helical" evidence="6">
    <location>
        <begin position="180"/>
        <end position="204"/>
    </location>
</feature>
<dbReference type="InterPro" id="IPR003834">
    <property type="entry name" value="Cyt_c_assmbl_TM_dom"/>
</dbReference>
<sequence>MIGQLNAYVHAGTHSEKDENHEMEQQIIGTLNSLDLNGWLIPAVFLVGVLTSLTPCVYPILPITIATFSQRKSPRIAPLLYCLGFAFIYTGLGLAAALTGSLFGRVASNPWILLMFANSLLYFAAVNKGIVSLPSLPNQPQLRSTLPFIAGMASALVAAPCTSPVLGALLILVASNQHPLLGAILLFSFALGMSALLLLAGTSTRLLSKLPNSGKWLSYINSFTALILVAMAQYFLIQAGKSWL</sequence>
<keyword evidence="2 6" id="KW-0812">Transmembrane</keyword>
<feature type="transmembrane region" description="Helical" evidence="6">
    <location>
        <begin position="148"/>
        <end position="174"/>
    </location>
</feature>
<feature type="transmembrane region" description="Helical" evidence="6">
    <location>
        <begin position="216"/>
        <end position="237"/>
    </location>
</feature>
<accession>A0ABT7ERY6</accession>
<dbReference type="EMBL" id="JASJUT010000012">
    <property type="protein sequence ID" value="MDK2597816.1"/>
    <property type="molecule type" value="Genomic_DNA"/>
</dbReference>
<comment type="subcellular location">
    <subcellularLocation>
        <location evidence="1">Membrane</location>
        <topology evidence="1">Multi-pass membrane protein</topology>
    </subcellularLocation>
</comment>
<gene>
    <name evidence="8" type="ORF">QNM18_22390</name>
</gene>
<evidence type="ECO:0000256" key="6">
    <source>
        <dbReference type="SAM" id="Phobius"/>
    </source>
</evidence>
<evidence type="ECO:0000259" key="7">
    <source>
        <dbReference type="Pfam" id="PF02683"/>
    </source>
</evidence>